<dbReference type="PANTHER" id="PTHR47364">
    <property type="entry name" value="CYSTEINE PROTEINASE INHIBITOR 5"/>
    <property type="match status" value="1"/>
</dbReference>
<evidence type="ECO:0000313" key="5">
    <source>
        <dbReference type="Proteomes" id="UP000834106"/>
    </source>
</evidence>
<gene>
    <name evidence="4" type="ORF">FPE_LOCUS4090</name>
</gene>
<keyword evidence="2" id="KW-0789">Thiol protease inhibitor</keyword>
<dbReference type="SUPFAM" id="SSF54403">
    <property type="entry name" value="Cystatin/monellin"/>
    <property type="match status" value="1"/>
</dbReference>
<dbReference type="AlphaFoldDB" id="A0AAD1YVC2"/>
<evidence type="ECO:0000313" key="4">
    <source>
        <dbReference type="EMBL" id="CAI9756660.1"/>
    </source>
</evidence>
<keyword evidence="1" id="KW-0646">Protease inhibitor</keyword>
<name>A0AAD1YVC2_9LAMI</name>
<dbReference type="GO" id="GO:0004869">
    <property type="term" value="F:cysteine-type endopeptidase inhibitor activity"/>
    <property type="evidence" value="ECO:0007669"/>
    <property type="project" value="UniProtKB-KW"/>
</dbReference>
<evidence type="ECO:0000256" key="2">
    <source>
        <dbReference type="ARBA" id="ARBA00022704"/>
    </source>
</evidence>
<feature type="domain" description="Cystatin" evidence="3">
    <location>
        <begin position="48"/>
        <end position="121"/>
    </location>
</feature>
<reference evidence="4" key="1">
    <citation type="submission" date="2023-05" db="EMBL/GenBank/DDBJ databases">
        <authorList>
            <person name="Huff M."/>
        </authorList>
    </citation>
    <scope>NUCLEOTIDE SEQUENCE</scope>
</reference>
<accession>A0AAD1YVC2</accession>
<organism evidence="4 5">
    <name type="scientific">Fraxinus pennsylvanica</name>
    <dbReference type="NCBI Taxonomy" id="56036"/>
    <lineage>
        <taxon>Eukaryota</taxon>
        <taxon>Viridiplantae</taxon>
        <taxon>Streptophyta</taxon>
        <taxon>Embryophyta</taxon>
        <taxon>Tracheophyta</taxon>
        <taxon>Spermatophyta</taxon>
        <taxon>Magnoliopsida</taxon>
        <taxon>eudicotyledons</taxon>
        <taxon>Gunneridae</taxon>
        <taxon>Pentapetalae</taxon>
        <taxon>asterids</taxon>
        <taxon>lamiids</taxon>
        <taxon>Lamiales</taxon>
        <taxon>Oleaceae</taxon>
        <taxon>Oleeae</taxon>
        <taxon>Fraxinus</taxon>
    </lineage>
</organism>
<keyword evidence="5" id="KW-1185">Reference proteome</keyword>
<evidence type="ECO:0000256" key="1">
    <source>
        <dbReference type="ARBA" id="ARBA00022690"/>
    </source>
</evidence>
<proteinExistence type="predicted"/>
<dbReference type="InterPro" id="IPR000010">
    <property type="entry name" value="Cystatin_dom"/>
</dbReference>
<evidence type="ECO:0000259" key="3">
    <source>
        <dbReference type="Pfam" id="PF16845"/>
    </source>
</evidence>
<protein>
    <recommendedName>
        <fullName evidence="3">Cystatin domain-containing protein</fullName>
    </recommendedName>
</protein>
<dbReference type="Gene3D" id="3.10.450.10">
    <property type="match status" value="1"/>
</dbReference>
<dbReference type="Pfam" id="PF16845">
    <property type="entry name" value="SQAPI"/>
    <property type="match status" value="1"/>
</dbReference>
<dbReference type="PANTHER" id="PTHR47364:SF2">
    <property type="entry name" value="CYSTEINE PROTEINASE INHIBITOR 5"/>
    <property type="match status" value="1"/>
</dbReference>
<dbReference type="InterPro" id="IPR046350">
    <property type="entry name" value="Cystatin_sf"/>
</dbReference>
<dbReference type="Proteomes" id="UP000834106">
    <property type="component" value="Chromosome 2"/>
</dbReference>
<sequence length="122" mass="13661">MLGTYFDTSNNLRTNLTVLIGPTVAAATITTTAFGEQENGFGRFEILDEKDPNMVEIGQFVIDEHKKLDNATLQFQSVVKALRAILKYILVIQAEDGTTSKKYRVIVEEQGTQKTLNDFEET</sequence>
<dbReference type="EMBL" id="OU503037">
    <property type="protein sequence ID" value="CAI9756660.1"/>
    <property type="molecule type" value="Genomic_DNA"/>
</dbReference>